<dbReference type="EMBL" id="MT143616">
    <property type="protein sequence ID" value="QJA98898.1"/>
    <property type="molecule type" value="Genomic_DNA"/>
</dbReference>
<reference evidence="2" key="1">
    <citation type="submission" date="2020-03" db="EMBL/GenBank/DDBJ databases">
        <title>The deep terrestrial virosphere.</title>
        <authorList>
            <person name="Holmfeldt K."/>
            <person name="Nilsson E."/>
            <person name="Simone D."/>
            <person name="Lopez-Fernandez M."/>
            <person name="Wu X."/>
            <person name="de Brujin I."/>
            <person name="Lundin D."/>
            <person name="Andersson A."/>
            <person name="Bertilsson S."/>
            <person name="Dopson M."/>
        </authorList>
    </citation>
    <scope>NUCLEOTIDE SEQUENCE</scope>
    <source>
        <strain evidence="1">MM171A01448</strain>
        <strain evidence="2">MM171B01050</strain>
    </source>
</reference>
<dbReference type="EMBL" id="MT143812">
    <property type="protein sequence ID" value="QJB02877.1"/>
    <property type="molecule type" value="Genomic_DNA"/>
</dbReference>
<proteinExistence type="predicted"/>
<sequence>MTKEDILALKPGHELDRQIATKIFHETRRKQWIKCYSTSVSLAWELETKIAELGLSEEYSDWLTELALPLKGRLILRTTVFAIAHALPEIRCKAALLALQKE</sequence>
<dbReference type="InterPro" id="IPR028985">
    <property type="entry name" value="Bacillus_phage_prot-like"/>
</dbReference>
<evidence type="ECO:0000313" key="1">
    <source>
        <dbReference type="EMBL" id="QJA98898.1"/>
    </source>
</evidence>
<protein>
    <submittedName>
        <fullName evidence="2">Uncharacterized protein</fullName>
    </submittedName>
</protein>
<accession>A0A6M3M552</accession>
<evidence type="ECO:0000313" key="2">
    <source>
        <dbReference type="EMBL" id="QJB02877.1"/>
    </source>
</evidence>
<dbReference type="AlphaFoldDB" id="A0A6M3M552"/>
<name>A0A6M3M552_9ZZZZ</name>
<organism evidence="2">
    <name type="scientific">viral metagenome</name>
    <dbReference type="NCBI Taxonomy" id="1070528"/>
    <lineage>
        <taxon>unclassified sequences</taxon>
        <taxon>metagenomes</taxon>
        <taxon>organismal metagenomes</taxon>
    </lineage>
</organism>
<dbReference type="Gene3D" id="3.30.2120.10">
    <property type="entry name" value="Bacillus phage protein-like"/>
    <property type="match status" value="1"/>
</dbReference>
<gene>
    <name evidence="1" type="ORF">MM171A01448_0013</name>
    <name evidence="2" type="ORF">MM171B01050_0017</name>
</gene>